<evidence type="ECO:0000256" key="1">
    <source>
        <dbReference type="SAM" id="Phobius"/>
    </source>
</evidence>
<proteinExistence type="predicted"/>
<feature type="transmembrane region" description="Helical" evidence="1">
    <location>
        <begin position="189"/>
        <end position="210"/>
    </location>
</feature>
<keyword evidence="1" id="KW-1133">Transmembrane helix</keyword>
<feature type="transmembrane region" description="Helical" evidence="1">
    <location>
        <begin position="166"/>
        <end position="183"/>
    </location>
</feature>
<keyword evidence="1" id="KW-0812">Transmembrane</keyword>
<feature type="transmembrane region" description="Helical" evidence="1">
    <location>
        <begin position="54"/>
        <end position="74"/>
    </location>
</feature>
<feature type="transmembrane region" description="Helical" evidence="1">
    <location>
        <begin position="23"/>
        <end position="42"/>
    </location>
</feature>
<dbReference type="AlphaFoldDB" id="A0A6C0CP13"/>
<feature type="transmembrane region" description="Helical" evidence="1">
    <location>
        <begin position="140"/>
        <end position="157"/>
    </location>
</feature>
<dbReference type="EMBL" id="MN739467">
    <property type="protein sequence ID" value="QHT06211.1"/>
    <property type="molecule type" value="Genomic_DNA"/>
</dbReference>
<feature type="transmembrane region" description="Helical" evidence="1">
    <location>
        <begin position="80"/>
        <end position="100"/>
    </location>
</feature>
<evidence type="ECO:0000313" key="2">
    <source>
        <dbReference type="EMBL" id="QHT06211.1"/>
    </source>
</evidence>
<organism evidence="2">
    <name type="scientific">viral metagenome</name>
    <dbReference type="NCBI Taxonomy" id="1070528"/>
    <lineage>
        <taxon>unclassified sequences</taxon>
        <taxon>metagenomes</taxon>
        <taxon>organismal metagenomes</taxon>
    </lineage>
</organism>
<reference evidence="2" key="1">
    <citation type="journal article" date="2020" name="Nature">
        <title>Giant virus diversity and host interactions through global metagenomics.</title>
        <authorList>
            <person name="Schulz F."/>
            <person name="Roux S."/>
            <person name="Paez-Espino D."/>
            <person name="Jungbluth S."/>
            <person name="Walsh D.A."/>
            <person name="Denef V.J."/>
            <person name="McMahon K.D."/>
            <person name="Konstantinidis K.T."/>
            <person name="Eloe-Fadrosh E.A."/>
            <person name="Kyrpides N.C."/>
            <person name="Woyke T."/>
        </authorList>
    </citation>
    <scope>NUCLEOTIDE SEQUENCE</scope>
    <source>
        <strain evidence="2">GVMAG-M-3300021425-30</strain>
    </source>
</reference>
<accession>A0A6C0CP13</accession>
<name>A0A6C0CP13_9ZZZZ</name>
<sequence>MVRDLISFGIIFILSLVGIKNKYVGSFISILIALFVIYNTIINKRLEIENNIFVIAKGVSVLLPLLIYANYYYFKDKITLPGIFFTSLMVLNLLEVSFLVQFKCSETLSYINGIFVTILALYTPIFKYDKRLSLYLYDNHWFWSISSSIMLSVFYLFNNFYSLTRYVKLLIFSIVMPTIYSFISGDTKLWLPLRFFSLAFIFAIVSNNYLTTLVTNNEHITDYTSDKYNNLRLIGTFINFLCTIYLIKGGISGTFLSTLIS</sequence>
<feature type="transmembrane region" description="Helical" evidence="1">
    <location>
        <begin position="231"/>
        <end position="251"/>
    </location>
</feature>
<keyword evidence="1" id="KW-0472">Membrane</keyword>
<feature type="transmembrane region" description="Helical" evidence="1">
    <location>
        <begin position="107"/>
        <end position="128"/>
    </location>
</feature>
<protein>
    <submittedName>
        <fullName evidence="2">Uncharacterized protein</fullName>
    </submittedName>
</protein>